<feature type="region of interest" description="Disordered" evidence="10">
    <location>
        <begin position="1"/>
        <end position="59"/>
    </location>
</feature>
<evidence type="ECO:0000256" key="8">
    <source>
        <dbReference type="PIRNR" id="PIRNR016305"/>
    </source>
</evidence>
<dbReference type="HOGENOM" id="CLU_031312_1_1_1"/>
<evidence type="ECO:0000313" key="12">
    <source>
        <dbReference type="Proteomes" id="UP000053342"/>
    </source>
</evidence>
<evidence type="ECO:0000256" key="3">
    <source>
        <dbReference type="ARBA" id="ARBA00012834"/>
    </source>
</evidence>
<dbReference type="InterPro" id="IPR016651">
    <property type="entry name" value="LCMT1"/>
</dbReference>
<organism evidence="11 12">
    <name type="scientific">Exophiala oligosperma</name>
    <dbReference type="NCBI Taxonomy" id="215243"/>
    <lineage>
        <taxon>Eukaryota</taxon>
        <taxon>Fungi</taxon>
        <taxon>Dikarya</taxon>
        <taxon>Ascomycota</taxon>
        <taxon>Pezizomycotina</taxon>
        <taxon>Eurotiomycetes</taxon>
        <taxon>Chaetothyriomycetidae</taxon>
        <taxon>Chaetothyriales</taxon>
        <taxon>Herpotrichiellaceae</taxon>
        <taxon>Exophiala</taxon>
    </lineage>
</organism>
<dbReference type="GO" id="GO:0018423">
    <property type="term" value="F:protein C-terminal leucine carboxyl O-methyltransferase activity"/>
    <property type="evidence" value="ECO:0007669"/>
    <property type="project" value="UniProtKB-EC"/>
</dbReference>
<feature type="binding site" evidence="9">
    <location>
        <position position="116"/>
    </location>
    <ligand>
        <name>S-adenosyl-L-methionine</name>
        <dbReference type="ChEBI" id="CHEBI:59789"/>
    </ligand>
</feature>
<dbReference type="GeneID" id="27353512"/>
<dbReference type="RefSeq" id="XP_016269094.1">
    <property type="nucleotide sequence ID" value="XM_016402041.1"/>
</dbReference>
<sequence length="400" mass="43957">MQCILQGSEVTSTITSPHQSSTYMSAPSIPNLNTLRRGGLRGRVRGRGGSGAGAGTTAAKGIQHDTIVQNTDHDAATSRLSAVDAGYLEDPFAHLLTPTEGVSRRLPLMNRGTYARTTGIDRIVDAFLSATGNSHKQIVSLGAGSDTRYFRLKQARRDVAITYHEIDFEANTRRKVNQLRSPAFSAAAKNLAGVDMHAHQVEISDDGAMLTSPEYIIHSRDLRQLPHQEAGLTGLDTSLPTLIISECCLIYLPPDDADAVLRYFSNLFPSGTPLAIVIYEPIRPHDSFGKTMVNNLMNRGIQLKTLEKYAGLAEQRARLETHGFKSGEAGTLGGSRSVDVDFIWREWVDGGEKERIDGLEWMDEVEEFVLLAKHYCISWGWRGYGEDGNWRSLPSTIPTT</sequence>
<dbReference type="Proteomes" id="UP000053342">
    <property type="component" value="Unassembled WGS sequence"/>
</dbReference>
<feature type="compositionally biased region" description="Polar residues" evidence="10">
    <location>
        <begin position="8"/>
        <end position="34"/>
    </location>
</feature>
<comment type="catalytic activity">
    <reaction evidence="1 8">
        <text>[phosphatase 2A protein]-C-terminal L-leucine + S-adenosyl-L-methionine = [phosphatase 2A protein]-C-terminal L-leucine methyl ester + S-adenosyl-L-homocysteine</text>
        <dbReference type="Rhea" id="RHEA:48544"/>
        <dbReference type="Rhea" id="RHEA-COMP:12134"/>
        <dbReference type="Rhea" id="RHEA-COMP:12135"/>
        <dbReference type="ChEBI" id="CHEBI:57856"/>
        <dbReference type="ChEBI" id="CHEBI:59789"/>
        <dbReference type="ChEBI" id="CHEBI:90516"/>
        <dbReference type="ChEBI" id="CHEBI:90517"/>
        <dbReference type="EC" id="2.1.1.233"/>
    </reaction>
</comment>
<evidence type="ECO:0000313" key="11">
    <source>
        <dbReference type="EMBL" id="KIW48878.1"/>
    </source>
</evidence>
<keyword evidence="6 8" id="KW-0808">Transferase</keyword>
<keyword evidence="7 8" id="KW-0949">S-adenosyl-L-methionine</keyword>
<evidence type="ECO:0000256" key="5">
    <source>
        <dbReference type="ARBA" id="ARBA00022603"/>
    </source>
</evidence>
<evidence type="ECO:0000256" key="6">
    <source>
        <dbReference type="ARBA" id="ARBA00022679"/>
    </source>
</evidence>
<feature type="binding site" evidence="9">
    <location>
        <begin position="221"/>
        <end position="222"/>
    </location>
    <ligand>
        <name>S-adenosyl-L-methionine</name>
        <dbReference type="ChEBI" id="CHEBI:59789"/>
    </ligand>
</feature>
<proteinExistence type="inferred from homology"/>
<evidence type="ECO:0000256" key="4">
    <source>
        <dbReference type="ARBA" id="ARBA00017497"/>
    </source>
</evidence>
<protein>
    <recommendedName>
        <fullName evidence="4 8">Leucine carboxyl methyltransferase 1</fullName>
        <ecNumber evidence="3 8">2.1.1.233</ecNumber>
    </recommendedName>
</protein>
<evidence type="ECO:0000256" key="10">
    <source>
        <dbReference type="SAM" id="MobiDB-lite"/>
    </source>
</evidence>
<reference evidence="11 12" key="1">
    <citation type="submission" date="2015-01" db="EMBL/GenBank/DDBJ databases">
        <title>The Genome Sequence of Exophiala oligosperma CBS72588.</title>
        <authorList>
            <consortium name="The Broad Institute Genomics Platform"/>
            <person name="Cuomo C."/>
            <person name="de Hoog S."/>
            <person name="Gorbushina A."/>
            <person name="Stielow B."/>
            <person name="Teixiera M."/>
            <person name="Abouelleil A."/>
            <person name="Chapman S.B."/>
            <person name="Priest M."/>
            <person name="Young S.K."/>
            <person name="Wortman J."/>
            <person name="Nusbaum C."/>
            <person name="Birren B."/>
        </authorList>
    </citation>
    <scope>NUCLEOTIDE SEQUENCE [LARGE SCALE GENOMIC DNA]</scope>
    <source>
        <strain evidence="11 12">CBS 72588</strain>
    </source>
</reference>
<dbReference type="InterPro" id="IPR007213">
    <property type="entry name" value="Ppm1/Ppm2/Tcmp"/>
</dbReference>
<keyword evidence="12" id="KW-1185">Reference proteome</keyword>
<comment type="similarity">
    <text evidence="2 8">Belongs to the methyltransferase superfamily. LCMT family.</text>
</comment>
<dbReference type="VEuPathDB" id="FungiDB:PV06_01438"/>
<evidence type="ECO:0000256" key="2">
    <source>
        <dbReference type="ARBA" id="ARBA00010703"/>
    </source>
</evidence>
<evidence type="ECO:0000256" key="9">
    <source>
        <dbReference type="PIRSR" id="PIRSR016305-1"/>
    </source>
</evidence>
<dbReference type="GO" id="GO:0032259">
    <property type="term" value="P:methylation"/>
    <property type="evidence" value="ECO:0007669"/>
    <property type="project" value="UniProtKB-KW"/>
</dbReference>
<feature type="binding site" evidence="9">
    <location>
        <position position="142"/>
    </location>
    <ligand>
        <name>S-adenosyl-L-methionine</name>
        <dbReference type="ChEBI" id="CHEBI:59789"/>
    </ligand>
</feature>
<dbReference type="Gene3D" id="3.40.50.150">
    <property type="entry name" value="Vaccinia Virus protein VP39"/>
    <property type="match status" value="1"/>
</dbReference>
<evidence type="ECO:0000256" key="1">
    <source>
        <dbReference type="ARBA" id="ARBA00000724"/>
    </source>
</evidence>
<accession>A0A0D2E0D9</accession>
<dbReference type="AlphaFoldDB" id="A0A0D2E0D9"/>
<dbReference type="Pfam" id="PF04072">
    <property type="entry name" value="LCM"/>
    <property type="match status" value="1"/>
</dbReference>
<dbReference type="PIRSF" id="PIRSF016305">
    <property type="entry name" value="LCM_mtfrase"/>
    <property type="match status" value="1"/>
</dbReference>
<evidence type="ECO:0000256" key="7">
    <source>
        <dbReference type="ARBA" id="ARBA00022691"/>
    </source>
</evidence>
<dbReference type="STRING" id="215243.A0A0D2E0D9"/>
<dbReference type="EMBL" id="KN847332">
    <property type="protein sequence ID" value="KIW48878.1"/>
    <property type="molecule type" value="Genomic_DNA"/>
</dbReference>
<dbReference type="PANTHER" id="PTHR13600">
    <property type="entry name" value="LEUCINE CARBOXYL METHYLTRANSFERASE"/>
    <property type="match status" value="1"/>
</dbReference>
<feature type="binding site" evidence="9">
    <location>
        <position position="246"/>
    </location>
    <ligand>
        <name>S-adenosyl-L-methionine</name>
        <dbReference type="ChEBI" id="CHEBI:59789"/>
    </ligand>
</feature>
<comment type="function">
    <text evidence="8">Methylates the carboxyl group of the C-terminal leucine residue of protein phosphatase 2A catalytic subunits to form alpha-leucine ester residues.</text>
</comment>
<dbReference type="InterPro" id="IPR029063">
    <property type="entry name" value="SAM-dependent_MTases_sf"/>
</dbReference>
<dbReference type="OrthoDB" id="203237at2759"/>
<name>A0A0D2E0D9_9EURO</name>
<dbReference type="PANTHER" id="PTHR13600:SF21">
    <property type="entry name" value="LEUCINE CARBOXYL METHYLTRANSFERASE 1"/>
    <property type="match status" value="1"/>
</dbReference>
<dbReference type="EC" id="2.1.1.233" evidence="3 8"/>
<gene>
    <name evidence="11" type="ORF">PV06_01438</name>
</gene>
<dbReference type="SUPFAM" id="SSF53335">
    <property type="entry name" value="S-adenosyl-L-methionine-dependent methyltransferases"/>
    <property type="match status" value="1"/>
</dbReference>
<keyword evidence="5 8" id="KW-0489">Methyltransferase</keyword>